<gene>
    <name evidence="4" type="primary">LOC111102185</name>
</gene>
<dbReference type="Proteomes" id="UP000694844">
    <property type="component" value="Chromosome 6"/>
</dbReference>
<feature type="compositionally biased region" description="Basic residues" evidence="1">
    <location>
        <begin position="237"/>
        <end position="271"/>
    </location>
</feature>
<dbReference type="KEGG" id="cvn:111102185"/>
<feature type="signal peptide" evidence="2">
    <location>
        <begin position="1"/>
        <end position="22"/>
    </location>
</feature>
<feature type="chain" id="PRO_5034699523" evidence="2">
    <location>
        <begin position="23"/>
        <end position="279"/>
    </location>
</feature>
<name>A0A8B8AJ08_CRAVI</name>
<feature type="region of interest" description="Disordered" evidence="1">
    <location>
        <begin position="237"/>
        <end position="279"/>
    </location>
</feature>
<dbReference type="OrthoDB" id="6153790at2759"/>
<reference evidence="4" key="1">
    <citation type="submission" date="2025-08" db="UniProtKB">
        <authorList>
            <consortium name="RefSeq"/>
        </authorList>
    </citation>
    <scope>IDENTIFICATION</scope>
    <source>
        <tissue evidence="4">Whole sample</tissue>
    </source>
</reference>
<dbReference type="AlphaFoldDB" id="A0A8B8AJ08"/>
<sequence>MEELGIFHICVVISGLVGAIHANRCHPCEGSAAVFSENMNTCDHLVSKESVLMSIKSLNYTLTKFRNEKKIEYNVVDRDYQNFPACVQSPLPASIKKRLPRRYKDRFIHETFAKLSYAYDVLENATCGFEGDHWRIQNELKIAMCNMVKVNRKLHCKKNRNKPRRLKSFNSTKVCEKRDVFHFDTNTNYAKRRLCTLAGLDKVKTVVENTLEFWESCVMDSQSGKLVLKGGKKCRKRESKGCSRKKSRKLRRQCKKKNRRGQQQRKLKNNKTRISSSSP</sequence>
<evidence type="ECO:0000313" key="3">
    <source>
        <dbReference type="Proteomes" id="UP000694844"/>
    </source>
</evidence>
<dbReference type="RefSeq" id="XP_022290543.1">
    <property type="nucleotide sequence ID" value="XM_022434835.1"/>
</dbReference>
<proteinExistence type="predicted"/>
<evidence type="ECO:0000256" key="1">
    <source>
        <dbReference type="SAM" id="MobiDB-lite"/>
    </source>
</evidence>
<evidence type="ECO:0000313" key="4">
    <source>
        <dbReference type="RefSeq" id="XP_022290543.1"/>
    </source>
</evidence>
<organism evidence="3 4">
    <name type="scientific">Crassostrea virginica</name>
    <name type="common">Eastern oyster</name>
    <dbReference type="NCBI Taxonomy" id="6565"/>
    <lineage>
        <taxon>Eukaryota</taxon>
        <taxon>Metazoa</taxon>
        <taxon>Spiralia</taxon>
        <taxon>Lophotrochozoa</taxon>
        <taxon>Mollusca</taxon>
        <taxon>Bivalvia</taxon>
        <taxon>Autobranchia</taxon>
        <taxon>Pteriomorphia</taxon>
        <taxon>Ostreida</taxon>
        <taxon>Ostreoidea</taxon>
        <taxon>Ostreidae</taxon>
        <taxon>Crassostrea</taxon>
    </lineage>
</organism>
<dbReference type="GeneID" id="111102185"/>
<keyword evidence="2" id="KW-0732">Signal</keyword>
<evidence type="ECO:0000256" key="2">
    <source>
        <dbReference type="SAM" id="SignalP"/>
    </source>
</evidence>
<protein>
    <submittedName>
        <fullName evidence="4">Uncharacterized protein LOC111102185</fullName>
    </submittedName>
</protein>
<keyword evidence="3" id="KW-1185">Reference proteome</keyword>
<accession>A0A8B8AJ08</accession>